<comment type="caution">
    <text evidence="2">The sequence shown here is derived from an EMBL/GenBank/DDBJ whole genome shotgun (WGS) entry which is preliminary data.</text>
</comment>
<evidence type="ECO:0000313" key="4">
    <source>
        <dbReference type="Proteomes" id="UP000462015"/>
    </source>
</evidence>
<sequence length="378" mass="44466">MIFSVFVYLTFLVSLVFCGRYQNYRIKFFDNPIPSTGILLILIYTLVVGLRYDVGVDYLLYKETYLNSMSPNADFIARNGWSYFEPGFSAIVYAFTRYKAHFAWLFISIAFLQILFLYIFSKRYSFMSMWLCFFFVTSFTFFDSLNGMRQMTAFFMFLCTLRFVEQRRFFPFFLSIVCISLFHRSILIMLPFYFVLHLRMFSNKKISAVLILLSFALSGPINYLLWNVLFPRLGELLSALDDISYFEQRDDLTLPKDTSSLGLAKFIMLGLDLLIVANINRMKAFYKSLNLDVFYNLHVIGSVLYFISGSSLALIRVNMYFVNVKFIMLSFLMYMLSSCQGRKYSWDKCLKLFLVVISLMWFFNAIFRGAKNAPFQFI</sequence>
<feature type="transmembrane region" description="Helical" evidence="1">
    <location>
        <begin position="349"/>
        <end position="367"/>
    </location>
</feature>
<feature type="transmembrane region" description="Helical" evidence="1">
    <location>
        <begin position="293"/>
        <end position="314"/>
    </location>
</feature>
<reference evidence="2 4" key="1">
    <citation type="journal article" date="2019" name="Nat. Med.">
        <title>A library of human gut bacterial isolates paired with longitudinal multiomics data enables mechanistic microbiome research.</title>
        <authorList>
            <person name="Poyet M."/>
            <person name="Groussin M."/>
            <person name="Gibbons S.M."/>
            <person name="Avila-Pacheco J."/>
            <person name="Jiang X."/>
            <person name="Kearney S.M."/>
            <person name="Perrotta A.R."/>
            <person name="Berdy B."/>
            <person name="Zhao S."/>
            <person name="Lieberman T.D."/>
            <person name="Swanson P.K."/>
            <person name="Smith M."/>
            <person name="Roesemann S."/>
            <person name="Alexander J.E."/>
            <person name="Rich S.A."/>
            <person name="Livny J."/>
            <person name="Vlamakis H."/>
            <person name="Clish C."/>
            <person name="Bullock K."/>
            <person name="Deik A."/>
            <person name="Scott J."/>
            <person name="Pierce K.A."/>
            <person name="Xavier R.J."/>
            <person name="Alm E.J."/>
        </authorList>
    </citation>
    <scope>NUCLEOTIDE SEQUENCE [LARGE SCALE GENOMIC DNA]</scope>
    <source>
        <strain evidence="2 4">BIOML-A98</strain>
    </source>
</reference>
<keyword evidence="1" id="KW-0472">Membrane</keyword>
<evidence type="ECO:0000313" key="2">
    <source>
        <dbReference type="EMBL" id="KAB6637940.1"/>
    </source>
</evidence>
<dbReference type="EMBL" id="JAQKEI010000002">
    <property type="protein sequence ID" value="MDB0850232.1"/>
    <property type="molecule type" value="Genomic_DNA"/>
</dbReference>
<accession>A0A1H7GAG2</accession>
<feature type="transmembrane region" description="Helical" evidence="1">
    <location>
        <begin position="169"/>
        <end position="196"/>
    </location>
</feature>
<feature type="transmembrane region" description="Helical" evidence="1">
    <location>
        <begin position="101"/>
        <end position="120"/>
    </location>
</feature>
<protein>
    <submittedName>
        <fullName evidence="2">EpsG family protein</fullName>
    </submittedName>
</protein>
<dbReference type="AlphaFoldDB" id="A0A1H7GAG2"/>
<dbReference type="InterPro" id="IPR049458">
    <property type="entry name" value="EpsG-like"/>
</dbReference>
<feature type="transmembrane region" description="Helical" evidence="1">
    <location>
        <begin position="208"/>
        <end position="226"/>
    </location>
</feature>
<feature type="transmembrane region" description="Helical" evidence="1">
    <location>
        <begin position="320"/>
        <end position="337"/>
    </location>
</feature>
<feature type="transmembrane region" description="Helical" evidence="1">
    <location>
        <begin position="34"/>
        <end position="54"/>
    </location>
</feature>
<proteinExistence type="predicted"/>
<keyword evidence="1" id="KW-1133">Transmembrane helix</keyword>
<feature type="transmembrane region" description="Helical" evidence="1">
    <location>
        <begin position="127"/>
        <end position="149"/>
    </location>
</feature>
<dbReference type="Proteomes" id="UP000462015">
    <property type="component" value="Unassembled WGS sequence"/>
</dbReference>
<name>A0A1H7GAG2_PHOVU</name>
<feature type="transmembrane region" description="Helical" evidence="1">
    <location>
        <begin position="262"/>
        <end position="281"/>
    </location>
</feature>
<evidence type="ECO:0000256" key="1">
    <source>
        <dbReference type="SAM" id="Phobius"/>
    </source>
</evidence>
<gene>
    <name evidence="2" type="ORF">GAY12_06130</name>
    <name evidence="3" type="ORF">PL594_01705</name>
</gene>
<dbReference type="RefSeq" id="WP_074783194.1">
    <property type="nucleotide sequence ID" value="NZ_CP072234.1"/>
</dbReference>
<keyword evidence="1" id="KW-0812">Transmembrane</keyword>
<dbReference type="EMBL" id="WDAL01000009">
    <property type="protein sequence ID" value="KAB6637940.1"/>
    <property type="molecule type" value="Genomic_DNA"/>
</dbReference>
<evidence type="ECO:0000313" key="3">
    <source>
        <dbReference type="EMBL" id="MDB0850232.1"/>
    </source>
</evidence>
<reference evidence="3" key="2">
    <citation type="submission" date="2023-01" db="EMBL/GenBank/DDBJ databases">
        <title>Human gut microbiome strain richness.</title>
        <authorList>
            <person name="Chen-Liaw A."/>
        </authorList>
    </citation>
    <scope>NUCLEOTIDE SEQUENCE</scope>
    <source>
        <strain evidence="3">H9_m1001271B151109d0_201107</strain>
    </source>
</reference>
<dbReference type="Proteomes" id="UP001210999">
    <property type="component" value="Unassembled WGS sequence"/>
</dbReference>
<dbReference type="Pfam" id="PF14897">
    <property type="entry name" value="EpsG"/>
    <property type="match status" value="1"/>
</dbReference>
<organism evidence="2 4">
    <name type="scientific">Phocaeicola vulgatus</name>
    <name type="common">Bacteroides vulgatus</name>
    <dbReference type="NCBI Taxonomy" id="821"/>
    <lineage>
        <taxon>Bacteria</taxon>
        <taxon>Pseudomonadati</taxon>
        <taxon>Bacteroidota</taxon>
        <taxon>Bacteroidia</taxon>
        <taxon>Bacteroidales</taxon>
        <taxon>Bacteroidaceae</taxon>
        <taxon>Phocaeicola</taxon>
    </lineage>
</organism>